<keyword evidence="3" id="KW-1003">Cell membrane</keyword>
<keyword evidence="7 10" id="KW-1133">Transmembrane helix</keyword>
<dbReference type="EC" id="3.1.4.52" evidence="2"/>
<keyword evidence="8 10" id="KW-0472">Membrane</keyword>
<evidence type="ECO:0000259" key="11">
    <source>
        <dbReference type="PROSITE" id="PS50883"/>
    </source>
</evidence>
<name>A0ABN6LSL2_9ENTR</name>
<evidence type="ECO:0000256" key="2">
    <source>
        <dbReference type="ARBA" id="ARBA00012282"/>
    </source>
</evidence>
<dbReference type="InterPro" id="IPR050706">
    <property type="entry name" value="Cyclic-di-GMP_PDE-like"/>
</dbReference>
<dbReference type="CDD" id="cd01948">
    <property type="entry name" value="EAL"/>
    <property type="match status" value="1"/>
</dbReference>
<dbReference type="Pfam" id="PF12792">
    <property type="entry name" value="CSS-motif"/>
    <property type="match status" value="1"/>
</dbReference>
<dbReference type="Proteomes" id="UP001320460">
    <property type="component" value="Chromosome"/>
</dbReference>
<evidence type="ECO:0000256" key="1">
    <source>
        <dbReference type="ARBA" id="ARBA00004651"/>
    </source>
</evidence>
<evidence type="ECO:0000256" key="9">
    <source>
        <dbReference type="ARBA" id="ARBA00034290"/>
    </source>
</evidence>
<proteinExistence type="predicted"/>
<evidence type="ECO:0000313" key="13">
    <source>
        <dbReference type="Proteomes" id="UP001320460"/>
    </source>
</evidence>
<organism evidence="12 13">
    <name type="scientific">Phytobacter diazotrophicus</name>
    <dbReference type="NCBI Taxonomy" id="395631"/>
    <lineage>
        <taxon>Bacteria</taxon>
        <taxon>Pseudomonadati</taxon>
        <taxon>Pseudomonadota</taxon>
        <taxon>Gammaproteobacteria</taxon>
        <taxon>Enterobacterales</taxon>
        <taxon>Enterobacteriaceae</taxon>
        <taxon>Phytobacter</taxon>
    </lineage>
</organism>
<evidence type="ECO:0000313" key="12">
    <source>
        <dbReference type="EMBL" id="BDD50899.1"/>
    </source>
</evidence>
<accession>A0ABN6LSL2</accession>
<dbReference type="SMART" id="SM00052">
    <property type="entry name" value="EAL"/>
    <property type="match status" value="1"/>
</dbReference>
<sequence length="550" mass="62146">MTGIGLILYRACTLDNHKDRGMLSTMPLQILRTLHHRIGIYALSIVLTFGALYGAGLGVYYIYAHEKLEDYAESILARSNSLISQVKLIDGLRQEFAVYEPCSAQYQQALRKRLWPYPLIKDIAYVEDEKIVCSALWGKLNAPLSLNMFRNKVNRGSYTWVFDAQIEENITADVFYTSNFAITVSPFAFQRFWEEANKMDFDAIIGDFKHENHFFMIGKNTHLLESIEHNKAHSWLYFTEHACNNTNDICVIAGTSLPLFFKNNLYILISLFSASLIIGLLIGALYVNNVSHKESLLSRLKHAIENRELHFVYQPIYRLKDRQVTGVEVLLRWTDPQIGRIGPDIFIPLAEKNGLINKISLYVVEHSIRECAPILLNSDITLSINVSCADICSEEFREKLLSTLKDENVAGESIILEITERQSSGTEDIKRSMDLFKGTGIMFALDDFGTGYSNLNWLSLLDVGEIKIDKSITDSIGTESTNKDILPGLIEMFKNIPKIVVFEGVETDIQYQFLKDNVPGGCAQGWYFAKAVPLSELRSVLTDPCGSLPA</sequence>
<dbReference type="Pfam" id="PF00563">
    <property type="entry name" value="EAL"/>
    <property type="match status" value="1"/>
</dbReference>
<gene>
    <name evidence="12" type="ORF">PDTA9734_23860</name>
</gene>
<feature type="domain" description="EAL" evidence="11">
    <location>
        <begin position="293"/>
        <end position="545"/>
    </location>
</feature>
<dbReference type="InterPro" id="IPR035919">
    <property type="entry name" value="EAL_sf"/>
</dbReference>
<evidence type="ECO:0000256" key="6">
    <source>
        <dbReference type="ARBA" id="ARBA00022801"/>
    </source>
</evidence>
<comment type="subcellular location">
    <subcellularLocation>
        <location evidence="1">Cell membrane</location>
        <topology evidence="1">Multi-pass membrane protein</topology>
    </subcellularLocation>
</comment>
<dbReference type="EMBL" id="AP025334">
    <property type="protein sequence ID" value="BDD50899.1"/>
    <property type="molecule type" value="Genomic_DNA"/>
</dbReference>
<dbReference type="Gene3D" id="3.20.20.450">
    <property type="entry name" value="EAL domain"/>
    <property type="match status" value="1"/>
</dbReference>
<protein>
    <recommendedName>
        <fullName evidence="2">cyclic-guanylate-specific phosphodiesterase</fullName>
        <ecNumber evidence="2">3.1.4.52</ecNumber>
    </recommendedName>
</protein>
<dbReference type="PANTHER" id="PTHR33121:SF71">
    <property type="entry name" value="OXYGEN SENSOR PROTEIN DOSP"/>
    <property type="match status" value="1"/>
</dbReference>
<dbReference type="PROSITE" id="PS50883">
    <property type="entry name" value="EAL"/>
    <property type="match status" value="1"/>
</dbReference>
<keyword evidence="5 10" id="KW-0812">Transmembrane</keyword>
<evidence type="ECO:0000256" key="4">
    <source>
        <dbReference type="ARBA" id="ARBA00022636"/>
    </source>
</evidence>
<dbReference type="InterPro" id="IPR001633">
    <property type="entry name" value="EAL_dom"/>
</dbReference>
<feature type="transmembrane region" description="Helical" evidence="10">
    <location>
        <begin position="38"/>
        <end position="63"/>
    </location>
</feature>
<evidence type="ECO:0000256" key="5">
    <source>
        <dbReference type="ARBA" id="ARBA00022692"/>
    </source>
</evidence>
<reference evidence="12 13" key="1">
    <citation type="submission" date="2021-12" db="EMBL/GenBank/DDBJ databases">
        <title>Complete genome sequence of Phytobacter diazotrophicus TA9734.</title>
        <authorList>
            <person name="Kubota H."/>
            <person name="Nakayama Y."/>
            <person name="Ariyoshi T."/>
        </authorList>
    </citation>
    <scope>NUCLEOTIDE SEQUENCE [LARGE SCALE GENOMIC DNA]</scope>
    <source>
        <strain evidence="12 13">TA9734</strain>
    </source>
</reference>
<evidence type="ECO:0000256" key="3">
    <source>
        <dbReference type="ARBA" id="ARBA00022475"/>
    </source>
</evidence>
<dbReference type="PANTHER" id="PTHR33121">
    <property type="entry name" value="CYCLIC DI-GMP PHOSPHODIESTERASE PDEF"/>
    <property type="match status" value="1"/>
</dbReference>
<evidence type="ECO:0000256" key="8">
    <source>
        <dbReference type="ARBA" id="ARBA00023136"/>
    </source>
</evidence>
<keyword evidence="13" id="KW-1185">Reference proteome</keyword>
<comment type="catalytic activity">
    <reaction evidence="9">
        <text>3',3'-c-di-GMP + H2O = 5'-phosphoguanylyl(3'-&gt;5')guanosine + H(+)</text>
        <dbReference type="Rhea" id="RHEA:24902"/>
        <dbReference type="ChEBI" id="CHEBI:15377"/>
        <dbReference type="ChEBI" id="CHEBI:15378"/>
        <dbReference type="ChEBI" id="CHEBI:58754"/>
        <dbReference type="ChEBI" id="CHEBI:58805"/>
        <dbReference type="EC" id="3.1.4.52"/>
    </reaction>
</comment>
<keyword evidence="4" id="KW-0973">c-di-GMP</keyword>
<keyword evidence="6" id="KW-0378">Hydrolase</keyword>
<feature type="transmembrane region" description="Helical" evidence="10">
    <location>
        <begin position="265"/>
        <end position="287"/>
    </location>
</feature>
<dbReference type="SUPFAM" id="SSF141868">
    <property type="entry name" value="EAL domain-like"/>
    <property type="match status" value="1"/>
</dbReference>
<evidence type="ECO:0000256" key="7">
    <source>
        <dbReference type="ARBA" id="ARBA00022989"/>
    </source>
</evidence>
<evidence type="ECO:0000256" key="10">
    <source>
        <dbReference type="SAM" id="Phobius"/>
    </source>
</evidence>
<dbReference type="InterPro" id="IPR024744">
    <property type="entry name" value="CSS-motif_dom"/>
</dbReference>